<protein>
    <submittedName>
        <fullName evidence="3">Aldehyde dehydrogenase (NADP(+))</fullName>
    </submittedName>
</protein>
<organism evidence="3 4">
    <name type="scientific">Paraburkholderia pallida</name>
    <dbReference type="NCBI Taxonomy" id="2547399"/>
    <lineage>
        <taxon>Bacteria</taxon>
        <taxon>Pseudomonadati</taxon>
        <taxon>Pseudomonadota</taxon>
        <taxon>Betaproteobacteria</taxon>
        <taxon>Burkholderiales</taxon>
        <taxon>Burkholderiaceae</taxon>
        <taxon>Paraburkholderia</taxon>
    </lineage>
</organism>
<evidence type="ECO:0000259" key="2">
    <source>
        <dbReference type="Pfam" id="PF00171"/>
    </source>
</evidence>
<dbReference type="OrthoDB" id="9770537at2"/>
<gene>
    <name evidence="3" type="ORF">E1956_32920</name>
</gene>
<dbReference type="InterPro" id="IPR050740">
    <property type="entry name" value="Aldehyde_DH_Superfamily"/>
</dbReference>
<proteinExistence type="predicted"/>
<dbReference type="SUPFAM" id="SSF53720">
    <property type="entry name" value="ALDH-like"/>
    <property type="match status" value="1"/>
</dbReference>
<keyword evidence="4" id="KW-1185">Reference proteome</keyword>
<dbReference type="PANTHER" id="PTHR43353:SF3">
    <property type="entry name" value="ALDEHYDE DEHYDROGENASE-RELATED"/>
    <property type="match status" value="1"/>
</dbReference>
<dbReference type="Pfam" id="PF00171">
    <property type="entry name" value="Aldedh"/>
    <property type="match status" value="1"/>
</dbReference>
<dbReference type="InterPro" id="IPR016163">
    <property type="entry name" value="Ald_DH_C"/>
</dbReference>
<dbReference type="InterPro" id="IPR015590">
    <property type="entry name" value="Aldehyde_DH_dom"/>
</dbReference>
<dbReference type="InterPro" id="IPR016161">
    <property type="entry name" value="Ald_DH/histidinol_DH"/>
</dbReference>
<dbReference type="EMBL" id="CP038150">
    <property type="protein sequence ID" value="QBR01939.1"/>
    <property type="molecule type" value="Genomic_DNA"/>
</dbReference>
<dbReference type="KEGG" id="ppai:E1956_32920"/>
<dbReference type="Gene3D" id="3.40.309.10">
    <property type="entry name" value="Aldehyde Dehydrogenase, Chain A, domain 2"/>
    <property type="match status" value="1"/>
</dbReference>
<dbReference type="PANTHER" id="PTHR43353">
    <property type="entry name" value="SUCCINATE-SEMIALDEHYDE DEHYDROGENASE, MITOCHONDRIAL"/>
    <property type="match status" value="1"/>
</dbReference>
<evidence type="ECO:0000313" key="3">
    <source>
        <dbReference type="EMBL" id="QBR01939.1"/>
    </source>
</evidence>
<evidence type="ECO:0000256" key="1">
    <source>
        <dbReference type="ARBA" id="ARBA00023002"/>
    </source>
</evidence>
<dbReference type="Gene3D" id="3.40.605.10">
    <property type="entry name" value="Aldehyde Dehydrogenase, Chain A, domain 1"/>
    <property type="match status" value="1"/>
</dbReference>
<feature type="domain" description="Aldehyde dehydrogenase" evidence="2">
    <location>
        <begin position="36"/>
        <end position="328"/>
    </location>
</feature>
<evidence type="ECO:0000313" key="4">
    <source>
        <dbReference type="Proteomes" id="UP000295727"/>
    </source>
</evidence>
<dbReference type="InterPro" id="IPR044151">
    <property type="entry name" value="ALDH_KGSADH"/>
</dbReference>
<accession>A0A4P7CZX5</accession>
<dbReference type="InterPro" id="IPR016162">
    <property type="entry name" value="Ald_DH_N"/>
</dbReference>
<name>A0A4P7CZX5_9BURK</name>
<dbReference type="RefSeq" id="WP_134757081.1">
    <property type="nucleotide sequence ID" value="NZ_CP038150.1"/>
</dbReference>
<keyword evidence="1" id="KW-0560">Oxidoreductase</keyword>
<reference evidence="3 4" key="1">
    <citation type="submission" date="2019-03" db="EMBL/GenBank/DDBJ databases">
        <title>Paraburkholderia sp. 7MH5, isolated from subtropical forest soil.</title>
        <authorList>
            <person name="Gao Z.-H."/>
            <person name="Qiu L.-H."/>
        </authorList>
    </citation>
    <scope>NUCLEOTIDE SEQUENCE [LARGE SCALE GENOMIC DNA]</scope>
    <source>
        <strain evidence="3 4">7MH5</strain>
    </source>
</reference>
<sequence length="526" mass="55801">MKITGEMPVGKRSRFGGAGTFKAFDPRRGAEIEPPFGIASHQDVDDACKLALQAFESYRETSPASRSAFLSCAADNLLALGDVLYERAASETGLSVERIKGETARTAGQLRLFAEVVRRGHWRHATIDSGDVDRLPLPKADLRMQKVPLGPVAVFGASNFPILYSVAGGDTASALAAGCPVVVKAHGSHPGTSELIGKAIQAAVAQCCLHEGVFSMLIAAGNAVGEALVDHPAIRAVAFTGSESGGMTLVRRGAARPVPIPVFAEMTSANPNFVLPHALRKRAHDFAAIFVERMTAGVGQMCLKPGLIVAIEGEGYGALRDALGEALSGVAAEPMLSPGIHDHYCSEAERSRVAPSSTSIAKGRAPQARFEGQSEIFELAAAEVLATPSLAGEMFGPAAMLVRCRDAEQMLAVAASLRGQLTVALHLEPEDMDLAKRLLPVVEDKTNRILANKFSNMVEIGYATVHGGPFPATSDPRFTSVGATAIDRFLKPICYENLPEALLPPALRDDNPLSLWRVRDGELELR</sequence>
<dbReference type="GO" id="GO:0016620">
    <property type="term" value="F:oxidoreductase activity, acting on the aldehyde or oxo group of donors, NAD or NADP as acceptor"/>
    <property type="evidence" value="ECO:0007669"/>
    <property type="project" value="InterPro"/>
</dbReference>
<dbReference type="AlphaFoldDB" id="A0A4P7CZX5"/>
<dbReference type="Proteomes" id="UP000295727">
    <property type="component" value="Chromosome 3"/>
</dbReference>
<dbReference type="CDD" id="cd07129">
    <property type="entry name" value="ALDH_KGSADH"/>
    <property type="match status" value="1"/>
</dbReference>